<reference evidence="2" key="1">
    <citation type="submission" date="2023-11" db="EMBL/GenBank/DDBJ databases">
        <authorList>
            <person name="Alioto T."/>
            <person name="Alioto T."/>
            <person name="Gomez Garrido J."/>
        </authorList>
    </citation>
    <scope>NUCLEOTIDE SEQUENCE</scope>
</reference>
<dbReference type="EMBL" id="CAVMBE010000075">
    <property type="protein sequence ID" value="CAK4032970.1"/>
    <property type="molecule type" value="Genomic_DNA"/>
</dbReference>
<organism evidence="2 3">
    <name type="scientific">Lecanosticta acicola</name>
    <dbReference type="NCBI Taxonomy" id="111012"/>
    <lineage>
        <taxon>Eukaryota</taxon>
        <taxon>Fungi</taxon>
        <taxon>Dikarya</taxon>
        <taxon>Ascomycota</taxon>
        <taxon>Pezizomycotina</taxon>
        <taxon>Dothideomycetes</taxon>
        <taxon>Dothideomycetidae</taxon>
        <taxon>Mycosphaerellales</taxon>
        <taxon>Mycosphaerellaceae</taxon>
        <taxon>Lecanosticta</taxon>
    </lineage>
</organism>
<evidence type="ECO:0000313" key="2">
    <source>
        <dbReference type="EMBL" id="CAK4032970.1"/>
    </source>
</evidence>
<keyword evidence="3" id="KW-1185">Reference proteome</keyword>
<name>A0AAI8Z5B4_9PEZI</name>
<sequence length="926" mass="101391">MARLVADPIESATLSSRAREFASCHAKLKEHGAGKSKSKRKSNGQSSAASATSTGSHKGKKRMSQSEASQYAVAADDETAQEEQDHEDAMDRLLVEFRNMWQRHSLSNTTSALDEHLEQHPAIQEALGTALTLLTSDRVVQSKLLVFWDIAKQCKWSVTLRQLYGIFGKSGCRSYRFFLALGSLAQSGGVTFEQAVQEMRTCQDFRHDYSRGSVGRGVDRMVEWHPWDATKALENFQNGHATRHVLPNQHEASPIGQEAQEARREQHVNGSRASSESASESESDSGSGFDSGSEASASESGSVAEPEAGRAEASARGDVDAPSFLSGDTTSFTDNTDTTITARDHVGCGSLIITADNPEHRTSLTASSRLSIKSFPDTFGFVTRGTGQPQDEDDQPPTFTQDHEDSYIPPQIDGPEQPHDKNGQPLSSIDDKDEPYTPLQQTDALRDSPSRARDGEAGRVESRDPAIGAQKSSDICGELHYKHAPDSIHTSHFSDASKYADAMVANKRGLGNMNTGYSQPPASKRNKAGDAFGIDELLPEQTFSRLQATFQSLGMSTSQDTGKALGFPEDTAVALHDIQIGEDQKWNGSFCSIVIYLPRLLDNETNGEDAGDKEAETSAGQSQWVSAYVQLQSNSLTVFTLNTTEELKNRDFAAVAGFVDKHLPQECFAGQDETEPQLASVPHIEDMHIHDSAFIAGAFAINSAFADALSEPLTFHGSSSVLCLTLMHRLADHLDSGNGQKRSAEDLRNSFTLAVLESRLPDHTLDTSSGRLESAIAEIEAALDDDAFILRRTVAIQNNLTGLRDVVLHQEDKQRALDLQGQQNNQDLLTSTIVELNAIRGMTSLPQKNKDEIIASLEARRQELEQSNGRSPHTLRLMELKDLLTVVRSNIDDSRRCLEKDSRKFKSEAMVRLRSALERLDMRDGI</sequence>
<feature type="region of interest" description="Disordered" evidence="1">
    <location>
        <begin position="254"/>
        <end position="337"/>
    </location>
</feature>
<protein>
    <submittedName>
        <fullName evidence="2">Uncharacterized protein</fullName>
    </submittedName>
</protein>
<feature type="compositionally biased region" description="Low complexity" evidence="1">
    <location>
        <begin position="46"/>
        <end position="56"/>
    </location>
</feature>
<feature type="region of interest" description="Disordered" evidence="1">
    <location>
        <begin position="25"/>
        <end position="86"/>
    </location>
</feature>
<feature type="compositionally biased region" description="Basic and acidic residues" evidence="1">
    <location>
        <begin position="307"/>
        <end position="319"/>
    </location>
</feature>
<feature type="compositionally biased region" description="Acidic residues" evidence="1">
    <location>
        <begin position="75"/>
        <end position="86"/>
    </location>
</feature>
<proteinExistence type="predicted"/>
<evidence type="ECO:0000256" key="1">
    <source>
        <dbReference type="SAM" id="MobiDB-lite"/>
    </source>
</evidence>
<comment type="caution">
    <text evidence="2">The sequence shown here is derived from an EMBL/GenBank/DDBJ whole genome shotgun (WGS) entry which is preliminary data.</text>
</comment>
<gene>
    <name evidence="2" type="ORF">LECACI_7A008128</name>
</gene>
<dbReference type="AlphaFoldDB" id="A0AAI8Z5B4"/>
<evidence type="ECO:0000313" key="3">
    <source>
        <dbReference type="Proteomes" id="UP001296104"/>
    </source>
</evidence>
<dbReference type="Proteomes" id="UP001296104">
    <property type="component" value="Unassembled WGS sequence"/>
</dbReference>
<feature type="compositionally biased region" description="Low complexity" evidence="1">
    <location>
        <begin position="328"/>
        <end position="337"/>
    </location>
</feature>
<feature type="region of interest" description="Disordered" evidence="1">
    <location>
        <begin position="380"/>
        <end position="467"/>
    </location>
</feature>
<accession>A0AAI8Z5B4</accession>
<feature type="compositionally biased region" description="Basic and acidic residues" evidence="1">
    <location>
        <begin position="444"/>
        <end position="464"/>
    </location>
</feature>
<feature type="compositionally biased region" description="Low complexity" evidence="1">
    <location>
        <begin position="270"/>
        <end position="306"/>
    </location>
</feature>